<dbReference type="RefSeq" id="WP_058466205.1">
    <property type="nucleotide sequence ID" value="NZ_CAAAHQ010000018.1"/>
</dbReference>
<dbReference type="PROSITE" id="PS01149">
    <property type="entry name" value="PSI_RSU"/>
    <property type="match status" value="1"/>
</dbReference>
<dbReference type="EMBL" id="UGNX01000001">
    <property type="protein sequence ID" value="STX34826.1"/>
    <property type="molecule type" value="Genomic_DNA"/>
</dbReference>
<keyword evidence="6" id="KW-0456">Lyase</keyword>
<dbReference type="InterPro" id="IPR020103">
    <property type="entry name" value="PsdUridine_synth_cat_dom_sf"/>
</dbReference>
<dbReference type="GO" id="GO:0003723">
    <property type="term" value="F:RNA binding"/>
    <property type="evidence" value="ECO:0007669"/>
    <property type="project" value="InterPro"/>
</dbReference>
<dbReference type="InterPro" id="IPR000748">
    <property type="entry name" value="PsdUridine_synth_RsuA/RluB/E/F"/>
</dbReference>
<dbReference type="AlphaFoldDB" id="A0A378III3"/>
<dbReference type="GO" id="GO:0001522">
    <property type="term" value="P:pseudouridine synthesis"/>
    <property type="evidence" value="ECO:0007669"/>
    <property type="project" value="InterPro"/>
</dbReference>
<sequence>MSQIILFNKPYGIVSQFSGEEHEHTLAAFIDMPNFYAAGRLDKNSEGLLLLTDNGALQHKLTHPKFNKRKYYWVQVEGAPCDEDLEVLRNGLVLKDITFLPAEARLIDEPKLWSRNPPIRFRKNVPTKWLEIILNEGKNHQIRKMTAAIGFPTLRLVRHRISDWQLDNLQPGEYKIIHTALKK</sequence>
<dbReference type="SUPFAM" id="SSF55120">
    <property type="entry name" value="Pseudouridine synthase"/>
    <property type="match status" value="1"/>
</dbReference>
<evidence type="ECO:0000256" key="3">
    <source>
        <dbReference type="RuleBase" id="RU003887"/>
    </source>
</evidence>
<dbReference type="Gene3D" id="3.30.70.580">
    <property type="entry name" value="Pseudouridine synthase I, catalytic domain, N-terminal subdomain"/>
    <property type="match status" value="1"/>
</dbReference>
<keyword evidence="2 3" id="KW-0413">Isomerase</keyword>
<dbReference type="PANTHER" id="PTHR47683">
    <property type="entry name" value="PSEUDOURIDINE SYNTHASE FAMILY PROTEIN-RELATED"/>
    <property type="match status" value="1"/>
</dbReference>
<keyword evidence="7" id="KW-1185">Reference proteome</keyword>
<proteinExistence type="inferred from homology"/>
<dbReference type="Gene3D" id="3.30.70.1560">
    <property type="entry name" value="Alpha-L RNA-binding motif"/>
    <property type="match status" value="1"/>
</dbReference>
<dbReference type="STRING" id="28085.Lcin_3112"/>
<evidence type="ECO:0000313" key="7">
    <source>
        <dbReference type="Proteomes" id="UP000054854"/>
    </source>
</evidence>
<dbReference type="EC" id="5.4.99.-" evidence="3"/>
<name>A0A378III3_9GAMM</name>
<dbReference type="Pfam" id="PF00849">
    <property type="entry name" value="PseudoU_synth_2"/>
    <property type="match status" value="1"/>
</dbReference>
<dbReference type="InterPro" id="IPR050343">
    <property type="entry name" value="RsuA_PseudoU_synthase"/>
</dbReference>
<feature type="domain" description="Pseudouridine synthase RsuA/RluA-like" evidence="4">
    <location>
        <begin position="4"/>
        <end position="148"/>
    </location>
</feature>
<dbReference type="GO" id="GO:0140098">
    <property type="term" value="F:catalytic activity, acting on RNA"/>
    <property type="evidence" value="ECO:0007669"/>
    <property type="project" value="UniProtKB-ARBA"/>
</dbReference>
<comment type="similarity">
    <text evidence="1 3">Belongs to the pseudouridine synthase RsuA family.</text>
</comment>
<dbReference type="PANTHER" id="PTHR47683:SF2">
    <property type="entry name" value="RNA-BINDING S4 DOMAIN-CONTAINING PROTEIN"/>
    <property type="match status" value="1"/>
</dbReference>
<accession>A0A378III3</accession>
<dbReference type="InterPro" id="IPR018496">
    <property type="entry name" value="PsdUridine_synth_RsuA/RluB_CS"/>
</dbReference>
<dbReference type="InterPro" id="IPR020094">
    <property type="entry name" value="TruA/RsuA/RluB/E/F_N"/>
</dbReference>
<dbReference type="GO" id="GO:0016829">
    <property type="term" value="F:lyase activity"/>
    <property type="evidence" value="ECO:0007669"/>
    <property type="project" value="UniProtKB-KW"/>
</dbReference>
<evidence type="ECO:0000313" key="6">
    <source>
        <dbReference type="EMBL" id="STX34826.1"/>
    </source>
</evidence>
<reference evidence="6 8" key="2">
    <citation type="submission" date="2018-06" db="EMBL/GenBank/DDBJ databases">
        <authorList>
            <consortium name="Pathogen Informatics"/>
            <person name="Doyle S."/>
        </authorList>
    </citation>
    <scope>NUCLEOTIDE SEQUENCE [LARGE SCALE GENOMIC DNA]</scope>
    <source>
        <strain evidence="6 8">NCTC12438</strain>
    </source>
</reference>
<reference evidence="5 7" key="1">
    <citation type="submission" date="2015-11" db="EMBL/GenBank/DDBJ databases">
        <title>Genomic analysis of 38 Legionella species identifies large and diverse effector repertoires.</title>
        <authorList>
            <person name="Burstein D."/>
            <person name="Amaro F."/>
            <person name="Zusman T."/>
            <person name="Lifshitz Z."/>
            <person name="Cohen O."/>
            <person name="Gilbert J.A."/>
            <person name="Pupko T."/>
            <person name="Shuman H.A."/>
            <person name="Segal G."/>
        </authorList>
    </citation>
    <scope>NUCLEOTIDE SEQUENCE [LARGE SCALE GENOMIC DNA]</scope>
    <source>
        <strain evidence="5 7">CDC#72-OH-14</strain>
    </source>
</reference>
<dbReference type="InterPro" id="IPR042092">
    <property type="entry name" value="PsdUridine_s_RsuA/RluB/E/F_cat"/>
</dbReference>
<dbReference type="InterPro" id="IPR006145">
    <property type="entry name" value="PsdUridine_synth_RsuA/RluA"/>
</dbReference>
<evidence type="ECO:0000259" key="4">
    <source>
        <dbReference type="Pfam" id="PF00849"/>
    </source>
</evidence>
<evidence type="ECO:0000313" key="5">
    <source>
        <dbReference type="EMBL" id="KTC82042.1"/>
    </source>
</evidence>
<dbReference type="NCBIfam" id="TIGR00093">
    <property type="entry name" value="pseudouridine synthase"/>
    <property type="match status" value="1"/>
</dbReference>
<dbReference type="Proteomes" id="UP000054854">
    <property type="component" value="Unassembled WGS sequence"/>
</dbReference>
<evidence type="ECO:0000256" key="2">
    <source>
        <dbReference type="ARBA" id="ARBA00023235"/>
    </source>
</evidence>
<dbReference type="EMBL" id="LNXX01000047">
    <property type="protein sequence ID" value="KTC82042.1"/>
    <property type="molecule type" value="Genomic_DNA"/>
</dbReference>
<dbReference type="OrthoDB" id="9807213at2"/>
<protein>
    <recommendedName>
        <fullName evidence="3">Pseudouridine synthase</fullName>
        <ecNumber evidence="3">5.4.99.-</ecNumber>
    </recommendedName>
</protein>
<organism evidence="6 8">
    <name type="scientific">Legionella cincinnatiensis</name>
    <dbReference type="NCBI Taxonomy" id="28085"/>
    <lineage>
        <taxon>Bacteria</taxon>
        <taxon>Pseudomonadati</taxon>
        <taxon>Pseudomonadota</taxon>
        <taxon>Gammaproteobacteria</taxon>
        <taxon>Legionellales</taxon>
        <taxon>Legionellaceae</taxon>
        <taxon>Legionella</taxon>
    </lineage>
</organism>
<gene>
    <name evidence="6" type="primary">ymfC</name>
    <name evidence="5" type="ORF">Lcin_3112</name>
    <name evidence="6" type="ORF">NCTC12438_01436</name>
</gene>
<dbReference type="Proteomes" id="UP000255316">
    <property type="component" value="Unassembled WGS sequence"/>
</dbReference>
<evidence type="ECO:0000256" key="1">
    <source>
        <dbReference type="ARBA" id="ARBA00008348"/>
    </source>
</evidence>
<evidence type="ECO:0000313" key="8">
    <source>
        <dbReference type="Proteomes" id="UP000255316"/>
    </source>
</evidence>
<dbReference type="GO" id="GO:0009982">
    <property type="term" value="F:pseudouridine synthase activity"/>
    <property type="evidence" value="ECO:0007669"/>
    <property type="project" value="InterPro"/>
</dbReference>
<dbReference type="GO" id="GO:0006364">
    <property type="term" value="P:rRNA processing"/>
    <property type="evidence" value="ECO:0007669"/>
    <property type="project" value="UniProtKB-ARBA"/>
</dbReference>